<dbReference type="Pfam" id="PF14068">
    <property type="entry name" value="YuiB"/>
    <property type="match status" value="1"/>
</dbReference>
<feature type="transmembrane region" description="Helical" evidence="1">
    <location>
        <begin position="6"/>
        <end position="24"/>
    </location>
</feature>
<dbReference type="AlphaFoldDB" id="A0A198ABA8"/>
<dbReference type="RefSeq" id="WP_068664426.1">
    <property type="nucleotide sequence ID" value="NZ_LYPB01000065.1"/>
</dbReference>
<sequence length="94" mass="10271">MLQMVIATVLMMVLFFGIGFILNMLMKTTWFPLYAFIALVIGVVIYGYMGDSSFMSSDESFTIVDVIPAIGGLVGAILSGSAIKALRIRGFKMF</sequence>
<comment type="caution">
    <text evidence="2">The sequence shown here is derived from an EMBL/GenBank/DDBJ whole genome shotgun (WGS) entry which is preliminary data.</text>
</comment>
<keyword evidence="1" id="KW-0812">Transmembrane</keyword>
<feature type="transmembrane region" description="Helical" evidence="1">
    <location>
        <begin position="61"/>
        <end position="83"/>
    </location>
</feature>
<dbReference type="STRING" id="1850517.A8708_00210"/>
<dbReference type="OrthoDB" id="2382309at2"/>
<keyword evidence="1" id="KW-0472">Membrane</keyword>
<keyword evidence="3" id="KW-1185">Reference proteome</keyword>
<keyword evidence="1" id="KW-1133">Transmembrane helix</keyword>
<dbReference type="EMBL" id="LYPB01000065">
    <property type="protein sequence ID" value="OAS18395.1"/>
    <property type="molecule type" value="Genomic_DNA"/>
</dbReference>
<dbReference type="InterPro" id="IPR025917">
    <property type="entry name" value="YuiB"/>
</dbReference>
<organism evidence="2 3">
    <name type="scientific">Paenibacillus oryzisoli</name>
    <dbReference type="NCBI Taxonomy" id="1850517"/>
    <lineage>
        <taxon>Bacteria</taxon>
        <taxon>Bacillati</taxon>
        <taxon>Bacillota</taxon>
        <taxon>Bacilli</taxon>
        <taxon>Bacillales</taxon>
        <taxon>Paenibacillaceae</taxon>
        <taxon>Paenibacillus</taxon>
    </lineage>
</organism>
<feature type="transmembrane region" description="Helical" evidence="1">
    <location>
        <begin position="31"/>
        <end position="49"/>
    </location>
</feature>
<dbReference type="Proteomes" id="UP000078454">
    <property type="component" value="Unassembled WGS sequence"/>
</dbReference>
<reference evidence="2 3" key="1">
    <citation type="submission" date="2016-05" db="EMBL/GenBank/DDBJ databases">
        <title>Paenibacillus sp. 1ZS3-15 nov., isolated from the rhizosphere soil.</title>
        <authorList>
            <person name="Zhang X.X."/>
            <person name="Zhang J."/>
        </authorList>
    </citation>
    <scope>NUCLEOTIDE SEQUENCE [LARGE SCALE GENOMIC DNA]</scope>
    <source>
        <strain evidence="2 3">1ZS3-15</strain>
    </source>
</reference>
<evidence type="ECO:0000313" key="3">
    <source>
        <dbReference type="Proteomes" id="UP000078454"/>
    </source>
</evidence>
<name>A0A198ABA8_9BACL</name>
<evidence type="ECO:0000313" key="2">
    <source>
        <dbReference type="EMBL" id="OAS18395.1"/>
    </source>
</evidence>
<gene>
    <name evidence="2" type="ORF">A8708_00210</name>
</gene>
<evidence type="ECO:0000256" key="1">
    <source>
        <dbReference type="SAM" id="Phobius"/>
    </source>
</evidence>
<proteinExistence type="predicted"/>
<accession>A0A198ABA8</accession>
<protein>
    <submittedName>
        <fullName evidence="2">Uncharacterized protein</fullName>
    </submittedName>
</protein>